<dbReference type="InterPro" id="IPR010982">
    <property type="entry name" value="Lambda_DNA-bd_dom_sf"/>
</dbReference>
<dbReference type="AlphaFoldDB" id="A0A9D9HAF8"/>
<dbReference type="Proteomes" id="UP000823633">
    <property type="component" value="Unassembled WGS sequence"/>
</dbReference>
<dbReference type="PROSITE" id="PS50943">
    <property type="entry name" value="HTH_CROC1"/>
    <property type="match status" value="1"/>
</dbReference>
<dbReference type="EMBL" id="JADIMU010000007">
    <property type="protein sequence ID" value="MBO8442307.1"/>
    <property type="molecule type" value="Genomic_DNA"/>
</dbReference>
<name>A0A9D9HAF8_9SPIR</name>
<dbReference type="Gene3D" id="1.10.260.40">
    <property type="entry name" value="lambda repressor-like DNA-binding domains"/>
    <property type="match status" value="1"/>
</dbReference>
<reference evidence="2" key="1">
    <citation type="submission" date="2020-10" db="EMBL/GenBank/DDBJ databases">
        <authorList>
            <person name="Gilroy R."/>
        </authorList>
    </citation>
    <scope>NUCLEOTIDE SEQUENCE</scope>
    <source>
        <strain evidence="2">11167</strain>
    </source>
</reference>
<proteinExistence type="predicted"/>
<evidence type="ECO:0000259" key="1">
    <source>
        <dbReference type="PROSITE" id="PS50943"/>
    </source>
</evidence>
<dbReference type="InterPro" id="IPR001387">
    <property type="entry name" value="Cro/C1-type_HTH"/>
</dbReference>
<protein>
    <submittedName>
        <fullName evidence="2">Helix-turn-helix transcriptional regulator</fullName>
    </submittedName>
</protein>
<accession>A0A9D9HAF8</accession>
<reference evidence="2" key="2">
    <citation type="journal article" date="2021" name="PeerJ">
        <title>Extensive microbial diversity within the chicken gut microbiome revealed by metagenomics and culture.</title>
        <authorList>
            <person name="Gilroy R."/>
            <person name="Ravi A."/>
            <person name="Getino M."/>
            <person name="Pursley I."/>
            <person name="Horton D.L."/>
            <person name="Alikhan N.F."/>
            <person name="Baker D."/>
            <person name="Gharbi K."/>
            <person name="Hall N."/>
            <person name="Watson M."/>
            <person name="Adriaenssens E.M."/>
            <person name="Foster-Nyarko E."/>
            <person name="Jarju S."/>
            <person name="Secka A."/>
            <person name="Antonio M."/>
            <person name="Oren A."/>
            <person name="Chaudhuri R.R."/>
            <person name="La Ragione R."/>
            <person name="Hildebrand F."/>
            <person name="Pallen M.J."/>
        </authorList>
    </citation>
    <scope>NUCLEOTIDE SEQUENCE</scope>
    <source>
        <strain evidence="2">11167</strain>
    </source>
</reference>
<evidence type="ECO:0000313" key="3">
    <source>
        <dbReference type="Proteomes" id="UP000823633"/>
    </source>
</evidence>
<comment type="caution">
    <text evidence="2">The sequence shown here is derived from an EMBL/GenBank/DDBJ whole genome shotgun (WGS) entry which is preliminary data.</text>
</comment>
<dbReference type="SMART" id="SM00530">
    <property type="entry name" value="HTH_XRE"/>
    <property type="match status" value="1"/>
</dbReference>
<evidence type="ECO:0000313" key="2">
    <source>
        <dbReference type="EMBL" id="MBO8442307.1"/>
    </source>
</evidence>
<dbReference type="SUPFAM" id="SSF47413">
    <property type="entry name" value="lambda repressor-like DNA-binding domains"/>
    <property type="match status" value="1"/>
</dbReference>
<dbReference type="Pfam" id="PF01381">
    <property type="entry name" value="HTH_3"/>
    <property type="match status" value="1"/>
</dbReference>
<gene>
    <name evidence="2" type="ORF">IAC42_00895</name>
</gene>
<feature type="domain" description="HTH cro/C1-type" evidence="1">
    <location>
        <begin position="1"/>
        <end position="52"/>
    </location>
</feature>
<organism evidence="2 3">
    <name type="scientific">Candidatus Aphodenecus pullistercoris</name>
    <dbReference type="NCBI Taxonomy" id="2840669"/>
    <lineage>
        <taxon>Bacteria</taxon>
        <taxon>Pseudomonadati</taxon>
        <taxon>Spirochaetota</taxon>
        <taxon>Spirochaetia</taxon>
        <taxon>Spirochaetales</taxon>
        <taxon>Candidatus Aphodenecus</taxon>
    </lineage>
</organism>
<dbReference type="CDD" id="cd00093">
    <property type="entry name" value="HTH_XRE"/>
    <property type="match status" value="1"/>
</dbReference>
<sequence length="86" mass="9892">MRESKRLTQRQLASTCRMSTSEISRIERGKAGLTGAMIQRLSKALEVPYYRLFLTGDELDPDGERSLMLERTLLRIRDLVLDCSMI</sequence>
<dbReference type="GO" id="GO:0003677">
    <property type="term" value="F:DNA binding"/>
    <property type="evidence" value="ECO:0007669"/>
    <property type="project" value="InterPro"/>
</dbReference>